<dbReference type="Proteomes" id="UP001381693">
    <property type="component" value="Unassembled WGS sequence"/>
</dbReference>
<dbReference type="PANTHER" id="PTHR43142:SF1">
    <property type="entry name" value="CARBOXYLIC ESTER HYDROLASE"/>
    <property type="match status" value="1"/>
</dbReference>
<dbReference type="InterPro" id="IPR002018">
    <property type="entry name" value="CarbesteraseB"/>
</dbReference>
<protein>
    <recommendedName>
        <fullName evidence="7">Carboxylesterase type B domain-containing protein</fullName>
    </recommendedName>
</protein>
<keyword evidence="6" id="KW-0472">Membrane</keyword>
<organism evidence="8 9">
    <name type="scientific">Halocaridina rubra</name>
    <name type="common">Hawaiian red shrimp</name>
    <dbReference type="NCBI Taxonomy" id="373956"/>
    <lineage>
        <taxon>Eukaryota</taxon>
        <taxon>Metazoa</taxon>
        <taxon>Ecdysozoa</taxon>
        <taxon>Arthropoda</taxon>
        <taxon>Crustacea</taxon>
        <taxon>Multicrustacea</taxon>
        <taxon>Malacostraca</taxon>
        <taxon>Eumalacostraca</taxon>
        <taxon>Eucarida</taxon>
        <taxon>Decapoda</taxon>
        <taxon>Pleocyemata</taxon>
        <taxon>Caridea</taxon>
        <taxon>Atyoidea</taxon>
        <taxon>Atyidae</taxon>
        <taxon>Halocaridina</taxon>
    </lineage>
</organism>
<feature type="domain" description="Carboxylesterase type B" evidence="7">
    <location>
        <begin position="21"/>
        <end position="193"/>
    </location>
</feature>
<keyword evidence="9" id="KW-1185">Reference proteome</keyword>
<keyword evidence="6" id="KW-1133">Transmembrane helix</keyword>
<evidence type="ECO:0000313" key="9">
    <source>
        <dbReference type="Proteomes" id="UP001381693"/>
    </source>
</evidence>
<gene>
    <name evidence="8" type="ORF">SK128_021589</name>
</gene>
<feature type="compositionally biased region" description="Low complexity" evidence="5">
    <location>
        <begin position="211"/>
        <end position="223"/>
    </location>
</feature>
<dbReference type="GO" id="GO:0052689">
    <property type="term" value="F:carboxylic ester hydrolase activity"/>
    <property type="evidence" value="ECO:0007669"/>
    <property type="project" value="UniProtKB-KW"/>
</dbReference>
<feature type="transmembrane region" description="Helical" evidence="6">
    <location>
        <begin position="241"/>
        <end position="264"/>
    </location>
</feature>
<evidence type="ECO:0000256" key="1">
    <source>
        <dbReference type="ARBA" id="ARBA00005964"/>
    </source>
</evidence>
<reference evidence="8 9" key="1">
    <citation type="submission" date="2023-11" db="EMBL/GenBank/DDBJ databases">
        <title>Halocaridina rubra genome assembly.</title>
        <authorList>
            <person name="Smith C."/>
        </authorList>
    </citation>
    <scope>NUCLEOTIDE SEQUENCE [LARGE SCALE GENOMIC DNA]</scope>
    <source>
        <strain evidence="8">EP-1</strain>
        <tissue evidence="8">Whole</tissue>
    </source>
</reference>
<keyword evidence="6" id="KW-0812">Transmembrane</keyword>
<dbReference type="PANTHER" id="PTHR43142">
    <property type="entry name" value="CARBOXYLIC ESTER HYDROLASE"/>
    <property type="match status" value="1"/>
</dbReference>
<evidence type="ECO:0000256" key="5">
    <source>
        <dbReference type="SAM" id="MobiDB-lite"/>
    </source>
</evidence>
<keyword evidence="3" id="KW-0378">Hydrolase</keyword>
<proteinExistence type="inferred from homology"/>
<evidence type="ECO:0000256" key="3">
    <source>
        <dbReference type="ARBA" id="ARBA00022801"/>
    </source>
</evidence>
<feature type="region of interest" description="Disordered" evidence="5">
    <location>
        <begin position="211"/>
        <end position="231"/>
    </location>
</feature>
<keyword evidence="4" id="KW-0325">Glycoprotein</keyword>
<evidence type="ECO:0000259" key="7">
    <source>
        <dbReference type="Pfam" id="PF00135"/>
    </source>
</evidence>
<comment type="caution">
    <text evidence="8">The sequence shown here is derived from an EMBL/GenBank/DDBJ whole genome shotgun (WGS) entry which is preliminary data.</text>
</comment>
<dbReference type="SUPFAM" id="SSF53474">
    <property type="entry name" value="alpha/beta-Hydrolases"/>
    <property type="match status" value="1"/>
</dbReference>
<dbReference type="Gene3D" id="3.40.50.1820">
    <property type="entry name" value="alpha/beta hydrolase"/>
    <property type="match status" value="1"/>
</dbReference>
<dbReference type="InterPro" id="IPR029058">
    <property type="entry name" value="AB_hydrolase_fold"/>
</dbReference>
<dbReference type="AlphaFoldDB" id="A0AAN8X9N4"/>
<dbReference type="EMBL" id="JAXCGZ010007571">
    <property type="protein sequence ID" value="KAK7079157.1"/>
    <property type="molecule type" value="Genomic_DNA"/>
</dbReference>
<name>A0AAN8X9N4_HALRR</name>
<evidence type="ECO:0000313" key="8">
    <source>
        <dbReference type="EMBL" id="KAK7079157.1"/>
    </source>
</evidence>
<evidence type="ECO:0000256" key="4">
    <source>
        <dbReference type="ARBA" id="ARBA00023180"/>
    </source>
</evidence>
<comment type="similarity">
    <text evidence="1">Belongs to the type-B carboxylesterase/lipase family.</text>
</comment>
<keyword evidence="2" id="KW-0719">Serine esterase</keyword>
<dbReference type="Pfam" id="PF00135">
    <property type="entry name" value="COesterase"/>
    <property type="match status" value="1"/>
</dbReference>
<evidence type="ECO:0000256" key="6">
    <source>
        <dbReference type="SAM" id="Phobius"/>
    </source>
</evidence>
<accession>A0AAN8X9N4</accession>
<sequence>MYLAYLVPHGYLNDTEYIQNQMMNDLLNCFGVEDQTNGIGESLVDAYVGELKTFDEAAPGFVDLAGVLFLKAGGWKTAKMHAKYMTTPAYFYSFDFLSDDTMFRWLFMGVEGLPFEPGVTHADELMYLFSFPAVMEGQQIVVMDRMTTLWTNFARYRDPTPDAEDNWKKLGIPKWERMREDKHHYMLIQDECHALEEYPERWHVTWEETINPPTTTETPVTGTKGPSPEDMDELEKERKAFMISMIVFVVTTVLLALGCAIMFFKSR</sequence>
<evidence type="ECO:0000256" key="2">
    <source>
        <dbReference type="ARBA" id="ARBA00022487"/>
    </source>
</evidence>